<feature type="region of interest" description="Disordered" evidence="1">
    <location>
        <begin position="2140"/>
        <end position="2164"/>
    </location>
</feature>
<reference evidence="3 4" key="1">
    <citation type="journal article" date="2018" name="Nat. Ecol. Evol.">
        <title>Shark genomes provide insights into elasmobranch evolution and the origin of vertebrates.</title>
        <authorList>
            <person name="Hara Y"/>
            <person name="Yamaguchi K"/>
            <person name="Onimaru K"/>
            <person name="Kadota M"/>
            <person name="Koyanagi M"/>
            <person name="Keeley SD"/>
            <person name="Tatsumi K"/>
            <person name="Tanaka K"/>
            <person name="Motone F"/>
            <person name="Kageyama Y"/>
            <person name="Nozu R"/>
            <person name="Adachi N"/>
            <person name="Nishimura O"/>
            <person name="Nakagawa R"/>
            <person name="Tanegashima C"/>
            <person name="Kiyatake I"/>
            <person name="Matsumoto R"/>
            <person name="Murakumo K"/>
            <person name="Nishida K"/>
            <person name="Terakita A"/>
            <person name="Kuratani S"/>
            <person name="Sato K"/>
            <person name="Hyodo S Kuraku.S."/>
        </authorList>
    </citation>
    <scope>NUCLEOTIDE SEQUENCE [LARGE SCALE GENOMIC DNA]</scope>
</reference>
<feature type="compositionally biased region" description="Polar residues" evidence="1">
    <location>
        <begin position="542"/>
        <end position="553"/>
    </location>
</feature>
<dbReference type="EMBL" id="BEZZ01000308">
    <property type="protein sequence ID" value="GCC30530.1"/>
    <property type="molecule type" value="Genomic_DNA"/>
</dbReference>
<feature type="domain" description="C2" evidence="2">
    <location>
        <begin position="1402"/>
        <end position="1537"/>
    </location>
</feature>
<feature type="domain" description="C2" evidence="2">
    <location>
        <begin position="1178"/>
        <end position="1341"/>
    </location>
</feature>
<feature type="region of interest" description="Disordered" evidence="1">
    <location>
        <begin position="2032"/>
        <end position="2060"/>
    </location>
</feature>
<dbReference type="GO" id="GO:0005814">
    <property type="term" value="C:centriole"/>
    <property type="evidence" value="ECO:0007669"/>
    <property type="project" value="TreeGrafter"/>
</dbReference>
<proteinExistence type="predicted"/>
<name>A0A401SJL9_CHIPU</name>
<dbReference type="Gene3D" id="2.60.40.150">
    <property type="entry name" value="C2 domain"/>
    <property type="match status" value="2"/>
</dbReference>
<feature type="compositionally biased region" description="Polar residues" evidence="1">
    <location>
        <begin position="216"/>
        <end position="234"/>
    </location>
</feature>
<evidence type="ECO:0000313" key="3">
    <source>
        <dbReference type="EMBL" id="GCC30530.1"/>
    </source>
</evidence>
<dbReference type="PANTHER" id="PTHR21254:SF1">
    <property type="entry name" value="C2 DOMAIN-CONTAINING PROTEIN 3"/>
    <property type="match status" value="1"/>
</dbReference>
<dbReference type="InterPro" id="IPR035892">
    <property type="entry name" value="C2_domain_sf"/>
</dbReference>
<dbReference type="GO" id="GO:0061511">
    <property type="term" value="P:centriole elongation"/>
    <property type="evidence" value="ECO:0007669"/>
    <property type="project" value="TreeGrafter"/>
</dbReference>
<keyword evidence="4" id="KW-1185">Reference proteome</keyword>
<feature type="region of interest" description="Disordered" evidence="1">
    <location>
        <begin position="2334"/>
        <end position="2360"/>
    </location>
</feature>
<dbReference type="OrthoDB" id="79771at2759"/>
<feature type="domain" description="C2" evidence="2">
    <location>
        <begin position="984"/>
        <end position="1145"/>
    </location>
</feature>
<comment type="caution">
    <text evidence="3">The sequence shown here is derived from an EMBL/GenBank/DDBJ whole genome shotgun (WGS) entry which is preliminary data.</text>
</comment>
<dbReference type="STRING" id="137246.A0A401SJL9"/>
<dbReference type="SMART" id="SM00239">
    <property type="entry name" value="C2"/>
    <property type="match status" value="5"/>
</dbReference>
<dbReference type="GO" id="GO:0034451">
    <property type="term" value="C:centriolar satellite"/>
    <property type="evidence" value="ECO:0007669"/>
    <property type="project" value="TreeGrafter"/>
</dbReference>
<gene>
    <name evidence="3" type="ORF">chiPu_0008981</name>
</gene>
<dbReference type="Pfam" id="PF00168">
    <property type="entry name" value="C2"/>
    <property type="match status" value="3"/>
</dbReference>
<evidence type="ECO:0000259" key="2">
    <source>
        <dbReference type="PROSITE" id="PS50004"/>
    </source>
</evidence>
<feature type="domain" description="C2" evidence="2">
    <location>
        <begin position="788"/>
        <end position="918"/>
    </location>
</feature>
<feature type="region of interest" description="Disordered" evidence="1">
    <location>
        <begin position="2245"/>
        <end position="2268"/>
    </location>
</feature>
<dbReference type="PANTHER" id="PTHR21254">
    <property type="entry name" value="C2 DOMAIN-CONTAINING PROTEIN 3"/>
    <property type="match status" value="1"/>
</dbReference>
<feature type="region of interest" description="Disordered" evidence="1">
    <location>
        <begin position="206"/>
        <end position="238"/>
    </location>
</feature>
<dbReference type="OMA" id="CYMPVVD"/>
<evidence type="ECO:0000313" key="4">
    <source>
        <dbReference type="Proteomes" id="UP000287033"/>
    </source>
</evidence>
<feature type="compositionally biased region" description="Polar residues" evidence="1">
    <location>
        <begin position="2245"/>
        <end position="2260"/>
    </location>
</feature>
<feature type="domain" description="C2" evidence="2">
    <location>
        <begin position="1620"/>
        <end position="1747"/>
    </location>
</feature>
<feature type="compositionally biased region" description="Basic residues" evidence="1">
    <location>
        <begin position="2343"/>
        <end position="2352"/>
    </location>
</feature>
<dbReference type="SUPFAM" id="SSF49562">
    <property type="entry name" value="C2 domain (Calcium/lipid-binding domain, CaLB)"/>
    <property type="match status" value="4"/>
</dbReference>
<feature type="region of interest" description="Disordered" evidence="1">
    <location>
        <begin position="540"/>
        <end position="562"/>
    </location>
</feature>
<dbReference type="PROSITE" id="PS50004">
    <property type="entry name" value="C2"/>
    <property type="match status" value="5"/>
</dbReference>
<dbReference type="GO" id="GO:0060271">
    <property type="term" value="P:cilium assembly"/>
    <property type="evidence" value="ECO:0007669"/>
    <property type="project" value="TreeGrafter"/>
</dbReference>
<dbReference type="Proteomes" id="UP000287033">
    <property type="component" value="Unassembled WGS sequence"/>
</dbReference>
<accession>A0A401SJL9</accession>
<dbReference type="InterPro" id="IPR000008">
    <property type="entry name" value="C2_dom"/>
</dbReference>
<sequence>MKTKKIKAGKLGKKTKGISDVLPSTSLPPLVEGQVQYFLRVTVSKILWNIPRPPAVPLVRLRWWGETSNGTLFRPGAASHIEQKSVKTTARYAVRCGQKQFTSYLTDMGVLTLEVMGKPDHLPIGRVQINGVPQLSPTHGISGFFKIISSTSEKLGELQVSLALEPLSDSYSSSSSVPNTDTSMDGAISVKSSAVLHSSKAGSFENLNELPAPRKSSITSASGKESLSSSTCNTPRGRDHMYFQENAKTTKTVSSENKQLLPSAPIAHEEAGDKQIAAQVLLADNQSSKNLISVLLDRGSKLRNAMVVSAMQTVPDNVSALANIPSVDPYQDIGKPISKIDSPSGKVLESEATCITKASLLPSPEHPLKEVHPNTDATVIKLLLGSSDTIPLHDWDGLGSLPESLSAGSSVLDESELNDPHYDQSLLEHLFYKDSKSESSASDFTSEDEEFNISKKKLKQQSLCKTDIHNQHSLSHNALHHNVTGLNQNGAGKSTSSHPLQEGPLLDEQEVQAIGLSVDRITLLGRIYLARVIIETLKLPPDSTQTTPKQKGSSGKPPRPVPGRKCTYFVEYHFPVATPSRAGGRNVSMATEITWVASSKVTREVVNFQQRFVFPICFSGLMIERWWNSDLVFKIHSKKSTQKKPILIGTATLALRTVIQSDLLSITNELPVEMVFDNNGQQQPIGPLKVTIELVADNKSFNSANARLAVSPKRTCVVSTPGSKLPVEQLKGVDVCPVDSCPFRPRAIKLSNKRNVEAHLKQSRANYISRPSYQNHHNASPESAVQNSIEQFNFSVEEEMGFLLHVLLMVPDGKDFVVRDGRMQQQDNIYLKCKLFSTDEATRSTVSCSTSCPIFNFSLVTPITLTPRLLERMKNNMMIIEVWNKVINTRQEKLLGLVKLPLHQFYISFRDPKISHLLLQAQYPVVAVDSYMPMMDVFTGNQKGNLRVLLAMGEADQIAALQKLKNDEGISLANVQQIPHFLDQVLSVPSKLDRKETKQLIEHIFEINVMQLKGLTPLQSTVWGEADCYVQYYFPTQDVNTITERVPFGNDIMLKPFRTATTLCVPDPLFNDCQNHSLLIPLDLPVQKILLNTCSKQMFGEGGGIQFEVWCRYYYPNVRDQLVARSVLPLSKLCAMVTMQHRKEIGVQMFSIPLMPRTENVEGHPVRSTGLLDVSVKYRCSVQTTEDAREGIVASHAVSLSIKLLRASGLQAAVRIAAERNQSLKYQSEIGVNTYVTIRISFLLENERQCTNVVARTFCPEFDHSSEFPCNLVMQRSTGESFSLAELLESSEAVFTIYHQSVTTAKQSTLVIGSSKDIELGSVRIPLSALLTRRTGISGWYAVSLPENITSAQSCGILQNLVGGLEISIHFAHPNDRERVIKAAEALDWQCGTNEEKVKEWQSPESSVSITLTVSRIWLPLHCVMVAGQEHLDQSTFCYLRYKLYDREAICTSLQKPVLTVNKSCVTVNFDEVKTIYLKRNQSLIWYLSEEKLEVQVWLAHGNNNKTLRPHDTDRLVGYSFIDLLTLAEKSSRKLTVSGIYPLFKRGASDLSGAAVRFHITLAPNDPLLSDDCTSQSISYAANDHDYEHGTEEDVPFVNEKEQASKEHIDKETSTGSNVECKKMANEISEVDLANTFAVNVIVERAMHISLKGCPLTEQTGVKPSCYVSYTTPVSPTPITTNLVENTNSPVWDHQQQTRLAKELLLDPQQTLVFKVWHKAAIDRVVGFASVDLSALLSGFLCICGWYNITDFSGHCQGQLKVAITPLENIHHLRGRRWTQTHKLPAVSIPTLESLSYQTSGTYNSFPSHISKYSEQLITSLNADPLSANDRSANIDIQTSRHEEHMQNVRRFHQSLQQMEYSMHSAGYSESLSQTSRMSLFSALRRNLSELDDIQRYFSEKLSTSPFSRMINPAPQQRTDDNQMDGCIRPSQSGDEILEKSYKLVTESRHFMNGLQGGNKADVTISMQPSQGTEEDWEKIAENEPQQLQNESDKTKNKVFLYVQSPERATHFCAQGNPELKKNEIDEYFDQDHRSSQNNSSTVEHETQHYGSEGYSEEGYEEDVIQPRTLNDITVMTDRTSPWSSIFSDLEDNKKIECEREAQKPIGNGSLAAEVQVNPIHVYDELFIERLQNENYKPTSNMEADEFSPHAERSQSVNEGTDFDLPDRNVILQSEQFTHTGFLEIQSSDDQYSVSSNPDKAEELMQENANLTEHDSFRSRTFSITDRKERGLKIKNILEDCHHANSISEVGNENQESSETQTHEDSRFSKAGGEYVQRMHEESANKDSTDDTHSVILSDPVIIPNFFLPPSNLEASMRVLNAVQSFQTAVADPNKVSSLNRTSSRRSNRPKPRLTPTELPKEETERIAKIFAGHFTEES</sequence>
<dbReference type="InterPro" id="IPR057537">
    <property type="entry name" value="C2_C2CD3_N"/>
</dbReference>
<protein>
    <recommendedName>
        <fullName evidence="2">C2 domain-containing protein</fullName>
    </recommendedName>
</protein>
<dbReference type="GO" id="GO:0071539">
    <property type="term" value="P:protein localization to centrosome"/>
    <property type="evidence" value="ECO:0007669"/>
    <property type="project" value="TreeGrafter"/>
</dbReference>
<organism evidence="3 4">
    <name type="scientific">Chiloscyllium punctatum</name>
    <name type="common">Brownbanded bambooshark</name>
    <name type="synonym">Hemiscyllium punctatum</name>
    <dbReference type="NCBI Taxonomy" id="137246"/>
    <lineage>
        <taxon>Eukaryota</taxon>
        <taxon>Metazoa</taxon>
        <taxon>Chordata</taxon>
        <taxon>Craniata</taxon>
        <taxon>Vertebrata</taxon>
        <taxon>Chondrichthyes</taxon>
        <taxon>Elasmobranchii</taxon>
        <taxon>Galeomorphii</taxon>
        <taxon>Galeoidea</taxon>
        <taxon>Orectolobiformes</taxon>
        <taxon>Hemiscylliidae</taxon>
        <taxon>Chiloscyllium</taxon>
    </lineage>
</organism>
<evidence type="ECO:0000256" key="1">
    <source>
        <dbReference type="SAM" id="MobiDB-lite"/>
    </source>
</evidence>
<dbReference type="Pfam" id="PF25339">
    <property type="entry name" value="C2_C2CD3_N"/>
    <property type="match status" value="1"/>
</dbReference>